<protein>
    <submittedName>
        <fullName evidence="2">Protein of unassigned function</fullName>
    </submittedName>
</protein>
<dbReference type="EMBL" id="CP003811">
    <property type="protein sequence ID" value="AIQ92762.1"/>
    <property type="molecule type" value="Genomic_DNA"/>
</dbReference>
<evidence type="ECO:0000256" key="1">
    <source>
        <dbReference type="SAM" id="MobiDB-lite"/>
    </source>
</evidence>
<sequence length="40" mass="4232">MMHEQPLVGRTAAGRGPASANRRRSGTGRASWRPGALGEQ</sequence>
<evidence type="ECO:0000313" key="2">
    <source>
        <dbReference type="EMBL" id="AIQ92762.1"/>
    </source>
</evidence>
<dbReference type="AlphaFoldDB" id="A0A089NZB5"/>
<dbReference type="HOGENOM" id="CLU_3292341_0_0_5"/>
<evidence type="ECO:0000313" key="3">
    <source>
        <dbReference type="Proteomes" id="UP000029492"/>
    </source>
</evidence>
<gene>
    <name evidence="2" type="ORF">MOC_5007</name>
</gene>
<reference evidence="2 3" key="1">
    <citation type="journal article" date="2014" name="PLoS ONE">
        <title>Genome Information of Methylobacterium oryzae, a Plant-Probiotic Methylotroph in the Phyllosphere.</title>
        <authorList>
            <person name="Kwak M.J."/>
            <person name="Jeong H."/>
            <person name="Madhaiyan M."/>
            <person name="Lee Y."/>
            <person name="Sa T.M."/>
            <person name="Oh T.K."/>
            <person name="Kim J.F."/>
        </authorList>
    </citation>
    <scope>NUCLEOTIDE SEQUENCE [LARGE SCALE GENOMIC DNA]</scope>
    <source>
        <strain evidence="2 3">CBMB20</strain>
    </source>
</reference>
<keyword evidence="3" id="KW-1185">Reference proteome</keyword>
<name>A0A089NZB5_9HYPH</name>
<feature type="region of interest" description="Disordered" evidence="1">
    <location>
        <begin position="1"/>
        <end position="40"/>
    </location>
</feature>
<dbReference type="Proteomes" id="UP000029492">
    <property type="component" value="Chromosome"/>
</dbReference>
<accession>A0A089NZB5</accession>
<proteinExistence type="predicted"/>
<dbReference type="KEGG" id="mor:MOC_5007"/>
<organism evidence="2 3">
    <name type="scientific">Methylobacterium oryzae CBMB20</name>
    <dbReference type="NCBI Taxonomy" id="693986"/>
    <lineage>
        <taxon>Bacteria</taxon>
        <taxon>Pseudomonadati</taxon>
        <taxon>Pseudomonadota</taxon>
        <taxon>Alphaproteobacteria</taxon>
        <taxon>Hyphomicrobiales</taxon>
        <taxon>Methylobacteriaceae</taxon>
        <taxon>Methylobacterium</taxon>
    </lineage>
</organism>